<keyword evidence="6 12" id="KW-0479">Metal-binding</keyword>
<evidence type="ECO:0000256" key="3">
    <source>
        <dbReference type="ARBA" id="ARBA00010617"/>
    </source>
</evidence>
<dbReference type="PANTHER" id="PTHR24282">
    <property type="entry name" value="CYTOCHROME P450 FAMILY MEMBER"/>
    <property type="match status" value="1"/>
</dbReference>
<dbReference type="InterPro" id="IPR017972">
    <property type="entry name" value="Cyt_P450_CS"/>
</dbReference>
<reference evidence="14 15" key="1">
    <citation type="submission" date="2014-04" db="EMBL/GenBank/DDBJ databases">
        <authorList>
            <consortium name="International Citrus Genome Consortium"/>
            <person name="Gmitter F."/>
            <person name="Chen C."/>
            <person name="Farmerie W."/>
            <person name="Harkins T."/>
            <person name="Desany B."/>
            <person name="Mohiuddin M."/>
            <person name="Kodira C."/>
            <person name="Borodovsky M."/>
            <person name="Lomsadze A."/>
            <person name="Burns P."/>
            <person name="Jenkins J."/>
            <person name="Prochnik S."/>
            <person name="Shu S."/>
            <person name="Chapman J."/>
            <person name="Pitluck S."/>
            <person name="Schmutz J."/>
            <person name="Rokhsar D."/>
        </authorList>
    </citation>
    <scope>NUCLEOTIDE SEQUENCE</scope>
</reference>
<sequence>VGKIIYEVFRIYSPVSFIFRTNVEETKLGDFILPPGVLLSLPIILVHHDHEYWGDDAKVFNPDRFSEGVSKAAKNNEVSFFPFGGGPRICIGQNFALMEVKLALAMILQNFSFQLSPTYAHAPSRGITVYPQHGAHMILNKL</sequence>
<proteinExistence type="inferred from homology"/>
<dbReference type="InterPro" id="IPR001128">
    <property type="entry name" value="Cyt_P450"/>
</dbReference>
<dbReference type="SUPFAM" id="SSF48264">
    <property type="entry name" value="Cytochrome P450"/>
    <property type="match status" value="1"/>
</dbReference>
<organism evidence="14 15">
    <name type="scientific">Citrus sinensis</name>
    <name type="common">Sweet orange</name>
    <name type="synonym">Citrus aurantium var. sinensis</name>
    <dbReference type="NCBI Taxonomy" id="2711"/>
    <lineage>
        <taxon>Eukaryota</taxon>
        <taxon>Viridiplantae</taxon>
        <taxon>Streptophyta</taxon>
        <taxon>Embryophyta</taxon>
        <taxon>Tracheophyta</taxon>
        <taxon>Spermatophyta</taxon>
        <taxon>Magnoliopsida</taxon>
        <taxon>eudicotyledons</taxon>
        <taxon>Gunneridae</taxon>
        <taxon>Pentapetalae</taxon>
        <taxon>rosids</taxon>
        <taxon>malvids</taxon>
        <taxon>Sapindales</taxon>
        <taxon>Rutaceae</taxon>
        <taxon>Aurantioideae</taxon>
        <taxon>Citrus</taxon>
    </lineage>
</organism>
<dbReference type="InterPro" id="IPR002401">
    <property type="entry name" value="Cyt_P450_E_grp-I"/>
</dbReference>
<dbReference type="AlphaFoldDB" id="A0A067EDZ2"/>
<dbReference type="GO" id="GO:0020037">
    <property type="term" value="F:heme binding"/>
    <property type="evidence" value="ECO:0007669"/>
    <property type="project" value="InterPro"/>
</dbReference>
<evidence type="ECO:0000256" key="7">
    <source>
        <dbReference type="ARBA" id="ARBA00022989"/>
    </source>
</evidence>
<dbReference type="Pfam" id="PF00067">
    <property type="entry name" value="p450"/>
    <property type="match status" value="1"/>
</dbReference>
<keyword evidence="11" id="KW-0472">Membrane</keyword>
<protein>
    <recommendedName>
        <fullName evidence="16">Cytochrome P450</fullName>
    </recommendedName>
</protein>
<dbReference type="PANTHER" id="PTHR24282:SF255">
    <property type="entry name" value="CYTOCHROME P450 72A11-RELATED"/>
    <property type="match status" value="1"/>
</dbReference>
<dbReference type="SMR" id="A0A067EDZ2"/>
<comment type="similarity">
    <text evidence="3 13">Belongs to the cytochrome P450 family.</text>
</comment>
<evidence type="ECO:0000256" key="6">
    <source>
        <dbReference type="ARBA" id="ARBA00022723"/>
    </source>
</evidence>
<keyword evidence="10 13" id="KW-0503">Monooxygenase</keyword>
<keyword evidence="7" id="KW-1133">Transmembrane helix</keyword>
<dbReference type="PRINTS" id="PR00463">
    <property type="entry name" value="EP450I"/>
</dbReference>
<evidence type="ECO:0000256" key="10">
    <source>
        <dbReference type="ARBA" id="ARBA00023033"/>
    </source>
</evidence>
<dbReference type="GO" id="GO:0016705">
    <property type="term" value="F:oxidoreductase activity, acting on paired donors, with incorporation or reduction of molecular oxygen"/>
    <property type="evidence" value="ECO:0007669"/>
    <property type="project" value="InterPro"/>
</dbReference>
<evidence type="ECO:0000256" key="12">
    <source>
        <dbReference type="PIRSR" id="PIRSR602401-1"/>
    </source>
</evidence>
<evidence type="ECO:0000313" key="14">
    <source>
        <dbReference type="EMBL" id="KDO52110.1"/>
    </source>
</evidence>
<dbReference type="GO" id="GO:0004497">
    <property type="term" value="F:monooxygenase activity"/>
    <property type="evidence" value="ECO:0007669"/>
    <property type="project" value="UniProtKB-KW"/>
</dbReference>
<dbReference type="Proteomes" id="UP000027120">
    <property type="component" value="Unassembled WGS sequence"/>
</dbReference>
<dbReference type="PRINTS" id="PR00385">
    <property type="entry name" value="P450"/>
</dbReference>
<gene>
    <name evidence="14" type="ORF">CISIN_1g042061mg</name>
</gene>
<evidence type="ECO:0000256" key="11">
    <source>
        <dbReference type="ARBA" id="ARBA00023136"/>
    </source>
</evidence>
<keyword evidence="15" id="KW-1185">Reference proteome</keyword>
<evidence type="ECO:0000256" key="13">
    <source>
        <dbReference type="RuleBase" id="RU000461"/>
    </source>
</evidence>
<dbReference type="GO" id="GO:0005506">
    <property type="term" value="F:iron ion binding"/>
    <property type="evidence" value="ECO:0007669"/>
    <property type="project" value="InterPro"/>
</dbReference>
<dbReference type="EMBL" id="KK785040">
    <property type="protein sequence ID" value="KDO52110.1"/>
    <property type="molecule type" value="Genomic_DNA"/>
</dbReference>
<evidence type="ECO:0000313" key="15">
    <source>
        <dbReference type="Proteomes" id="UP000027120"/>
    </source>
</evidence>
<keyword evidence="4 12" id="KW-0349">Heme</keyword>
<evidence type="ECO:0000256" key="4">
    <source>
        <dbReference type="ARBA" id="ARBA00022617"/>
    </source>
</evidence>
<dbReference type="InterPro" id="IPR050665">
    <property type="entry name" value="Cytochrome_P450_Monooxygen"/>
</dbReference>
<dbReference type="GO" id="GO:0016020">
    <property type="term" value="C:membrane"/>
    <property type="evidence" value="ECO:0007669"/>
    <property type="project" value="UniProtKB-SubCell"/>
</dbReference>
<feature type="non-terminal residue" evidence="14">
    <location>
        <position position="1"/>
    </location>
</feature>
<dbReference type="STRING" id="2711.A0A067EDZ2"/>
<evidence type="ECO:0008006" key="16">
    <source>
        <dbReference type="Google" id="ProtNLM"/>
    </source>
</evidence>
<comment type="cofactor">
    <cofactor evidence="1 12">
        <name>heme</name>
        <dbReference type="ChEBI" id="CHEBI:30413"/>
    </cofactor>
</comment>
<dbReference type="InterPro" id="IPR036396">
    <property type="entry name" value="Cyt_P450_sf"/>
</dbReference>
<keyword evidence="8 13" id="KW-0560">Oxidoreductase</keyword>
<evidence type="ECO:0000256" key="1">
    <source>
        <dbReference type="ARBA" id="ARBA00001971"/>
    </source>
</evidence>
<evidence type="ECO:0000256" key="9">
    <source>
        <dbReference type="ARBA" id="ARBA00023004"/>
    </source>
</evidence>
<dbReference type="PaxDb" id="2711-XP_006477887.1"/>
<evidence type="ECO:0000256" key="2">
    <source>
        <dbReference type="ARBA" id="ARBA00004167"/>
    </source>
</evidence>
<dbReference type="Gene3D" id="1.10.630.10">
    <property type="entry name" value="Cytochrome P450"/>
    <property type="match status" value="1"/>
</dbReference>
<keyword evidence="5" id="KW-0812">Transmembrane</keyword>
<evidence type="ECO:0000256" key="8">
    <source>
        <dbReference type="ARBA" id="ARBA00023002"/>
    </source>
</evidence>
<evidence type="ECO:0000256" key="5">
    <source>
        <dbReference type="ARBA" id="ARBA00022692"/>
    </source>
</evidence>
<comment type="subcellular location">
    <subcellularLocation>
        <location evidence="2">Membrane</location>
        <topology evidence="2">Single-pass membrane protein</topology>
    </subcellularLocation>
</comment>
<feature type="binding site" description="axial binding residue" evidence="12">
    <location>
        <position position="90"/>
    </location>
    <ligand>
        <name>heme</name>
        <dbReference type="ChEBI" id="CHEBI:30413"/>
    </ligand>
    <ligandPart>
        <name>Fe</name>
        <dbReference type="ChEBI" id="CHEBI:18248"/>
    </ligandPart>
</feature>
<keyword evidence="9 12" id="KW-0408">Iron</keyword>
<name>A0A067EDZ2_CITSI</name>
<dbReference type="PROSITE" id="PS00086">
    <property type="entry name" value="CYTOCHROME_P450"/>
    <property type="match status" value="1"/>
</dbReference>
<accession>A0A067EDZ2</accession>
<dbReference type="eggNOG" id="KOG0157">
    <property type="taxonomic scope" value="Eukaryota"/>
</dbReference>